<dbReference type="AlphaFoldDB" id="A0A0E9U6A9"/>
<name>A0A0E9U6A9_ANGAN</name>
<reference evidence="1" key="2">
    <citation type="journal article" date="2015" name="Fish Shellfish Immunol.">
        <title>Early steps in the European eel (Anguilla anguilla)-Vibrio vulnificus interaction in the gills: Role of the RtxA13 toxin.</title>
        <authorList>
            <person name="Callol A."/>
            <person name="Pajuelo D."/>
            <person name="Ebbesson L."/>
            <person name="Teles M."/>
            <person name="MacKenzie S."/>
            <person name="Amaro C."/>
        </authorList>
    </citation>
    <scope>NUCLEOTIDE SEQUENCE</scope>
</reference>
<reference evidence="1" key="1">
    <citation type="submission" date="2014-11" db="EMBL/GenBank/DDBJ databases">
        <authorList>
            <person name="Amaro Gonzalez C."/>
        </authorList>
    </citation>
    <scope>NUCLEOTIDE SEQUENCE</scope>
</reference>
<evidence type="ECO:0000313" key="1">
    <source>
        <dbReference type="EMBL" id="JAH61252.1"/>
    </source>
</evidence>
<protein>
    <submittedName>
        <fullName evidence="1">Uncharacterized protein</fullName>
    </submittedName>
</protein>
<organism evidence="1">
    <name type="scientific">Anguilla anguilla</name>
    <name type="common">European freshwater eel</name>
    <name type="synonym">Muraena anguilla</name>
    <dbReference type="NCBI Taxonomy" id="7936"/>
    <lineage>
        <taxon>Eukaryota</taxon>
        <taxon>Metazoa</taxon>
        <taxon>Chordata</taxon>
        <taxon>Craniata</taxon>
        <taxon>Vertebrata</taxon>
        <taxon>Euteleostomi</taxon>
        <taxon>Actinopterygii</taxon>
        <taxon>Neopterygii</taxon>
        <taxon>Teleostei</taxon>
        <taxon>Anguilliformes</taxon>
        <taxon>Anguillidae</taxon>
        <taxon>Anguilla</taxon>
    </lineage>
</organism>
<sequence>MVRIRTKSKPLCMCCTLAYLAVRSHLCNWECARKRFRTRPKIFGCLPVLYLNTGLQERADAALSA</sequence>
<dbReference type="EMBL" id="GBXM01047325">
    <property type="protein sequence ID" value="JAH61252.1"/>
    <property type="molecule type" value="Transcribed_RNA"/>
</dbReference>
<accession>A0A0E9U6A9</accession>
<proteinExistence type="predicted"/>